<gene>
    <name evidence="2" type="ORF">RRG08_059175</name>
</gene>
<evidence type="ECO:0000313" key="3">
    <source>
        <dbReference type="Proteomes" id="UP001283361"/>
    </source>
</evidence>
<name>A0AAE1B2P2_9GAST</name>
<dbReference type="Pfam" id="PF25031">
    <property type="entry name" value="SBSPON_C"/>
    <property type="match status" value="1"/>
</dbReference>
<dbReference type="EMBL" id="JAWDGP010000742">
    <property type="protein sequence ID" value="KAK3797781.1"/>
    <property type="molecule type" value="Genomic_DNA"/>
</dbReference>
<comment type="caution">
    <text evidence="2">The sequence shown here is derived from an EMBL/GenBank/DDBJ whole genome shotgun (WGS) entry which is preliminary data.</text>
</comment>
<keyword evidence="3" id="KW-1185">Reference proteome</keyword>
<organism evidence="2 3">
    <name type="scientific">Elysia crispata</name>
    <name type="common">lettuce slug</name>
    <dbReference type="NCBI Taxonomy" id="231223"/>
    <lineage>
        <taxon>Eukaryota</taxon>
        <taxon>Metazoa</taxon>
        <taxon>Spiralia</taxon>
        <taxon>Lophotrochozoa</taxon>
        <taxon>Mollusca</taxon>
        <taxon>Gastropoda</taxon>
        <taxon>Heterobranchia</taxon>
        <taxon>Euthyneura</taxon>
        <taxon>Panpulmonata</taxon>
        <taxon>Sacoglossa</taxon>
        <taxon>Placobranchoidea</taxon>
        <taxon>Plakobranchidae</taxon>
        <taxon>Elysia</taxon>
    </lineage>
</organism>
<dbReference type="InterPro" id="IPR056801">
    <property type="entry name" value="SBSPON_C"/>
</dbReference>
<evidence type="ECO:0000259" key="1">
    <source>
        <dbReference type="Pfam" id="PF25031"/>
    </source>
</evidence>
<sequence>MGKGTNPHHPPRLPLLVSECEPRLFLFPLCPERARILPLEFGRFRTMKKYDPWKGILKNLYSKYFNHIFSRPTYRALFRITSTRRGCEKSDWASILKENTEVCVECQPVAMNREIGMRCHGHGVIHANTAWKAVDVSHCHGTWEMIKPHAPETCRYDVDDEDRRNFIFL</sequence>
<dbReference type="Proteomes" id="UP001283361">
    <property type="component" value="Unassembled WGS sequence"/>
</dbReference>
<protein>
    <recommendedName>
        <fullName evidence="1">SBSPON-like C-terminal domain-containing protein</fullName>
    </recommendedName>
</protein>
<evidence type="ECO:0000313" key="2">
    <source>
        <dbReference type="EMBL" id="KAK3797781.1"/>
    </source>
</evidence>
<accession>A0AAE1B2P2</accession>
<feature type="domain" description="SBSPON-like C-terminal" evidence="1">
    <location>
        <begin position="59"/>
        <end position="167"/>
    </location>
</feature>
<dbReference type="AlphaFoldDB" id="A0AAE1B2P2"/>
<proteinExistence type="predicted"/>
<reference evidence="2" key="1">
    <citation type="journal article" date="2023" name="G3 (Bethesda)">
        <title>A reference genome for the long-term kleptoplast-retaining sea slug Elysia crispata morphotype clarki.</title>
        <authorList>
            <person name="Eastman K.E."/>
            <person name="Pendleton A.L."/>
            <person name="Shaikh M.A."/>
            <person name="Suttiyut T."/>
            <person name="Ogas R."/>
            <person name="Tomko P."/>
            <person name="Gavelis G."/>
            <person name="Widhalm J.R."/>
            <person name="Wisecaver J.H."/>
        </authorList>
    </citation>
    <scope>NUCLEOTIDE SEQUENCE</scope>
    <source>
        <strain evidence="2">ECLA1</strain>
    </source>
</reference>